<dbReference type="SUPFAM" id="SSF51905">
    <property type="entry name" value="FAD/NAD(P)-binding domain"/>
    <property type="match status" value="2"/>
</dbReference>
<dbReference type="EMBL" id="AP022611">
    <property type="protein sequence ID" value="BBZ31232.1"/>
    <property type="molecule type" value="Genomic_DNA"/>
</dbReference>
<reference evidence="8 9" key="1">
    <citation type="journal article" date="2019" name="Emerg. Microbes Infect.">
        <title>Comprehensive subspecies identification of 175 nontuberculous mycobacteria species based on 7547 genomic profiles.</title>
        <authorList>
            <person name="Matsumoto Y."/>
            <person name="Kinjo T."/>
            <person name="Motooka D."/>
            <person name="Nabeya D."/>
            <person name="Jung N."/>
            <person name="Uechi K."/>
            <person name="Horii T."/>
            <person name="Iida T."/>
            <person name="Fujita J."/>
            <person name="Nakamura S."/>
        </authorList>
    </citation>
    <scope>NUCLEOTIDE SEQUENCE [LARGE SCALE GENOMIC DNA]</scope>
    <source>
        <strain evidence="8 9">JCM 13574</strain>
        <plasmid evidence="9">pjcm13574 dna</plasmid>
    </source>
</reference>
<evidence type="ECO:0000256" key="4">
    <source>
        <dbReference type="ARBA" id="ARBA00022827"/>
    </source>
</evidence>
<evidence type="ECO:0000256" key="5">
    <source>
        <dbReference type="ARBA" id="ARBA00022857"/>
    </source>
</evidence>
<dbReference type="PANTHER" id="PTHR43098">
    <property type="entry name" value="L-ORNITHINE N(5)-MONOOXYGENASE-RELATED"/>
    <property type="match status" value="1"/>
</dbReference>
<evidence type="ECO:0000256" key="2">
    <source>
        <dbReference type="ARBA" id="ARBA00010139"/>
    </source>
</evidence>
<evidence type="ECO:0000256" key="1">
    <source>
        <dbReference type="ARBA" id="ARBA00001974"/>
    </source>
</evidence>
<dbReference type="AlphaFoldDB" id="A0A7I7XQB5"/>
<gene>
    <name evidence="8" type="ORF">MMAD_55270</name>
</gene>
<keyword evidence="5" id="KW-0521">NADP</keyword>
<dbReference type="InterPro" id="IPR036188">
    <property type="entry name" value="FAD/NAD-bd_sf"/>
</dbReference>
<accession>A0A7I7XQB5</accession>
<dbReference type="InterPro" id="IPR020946">
    <property type="entry name" value="Flavin_mOase-like"/>
</dbReference>
<evidence type="ECO:0000256" key="6">
    <source>
        <dbReference type="ARBA" id="ARBA00023002"/>
    </source>
</evidence>
<evidence type="ECO:0000256" key="3">
    <source>
        <dbReference type="ARBA" id="ARBA00022630"/>
    </source>
</evidence>
<dbReference type="Pfam" id="PF00743">
    <property type="entry name" value="FMO-like"/>
    <property type="match status" value="1"/>
</dbReference>
<evidence type="ECO:0000313" key="9">
    <source>
        <dbReference type="Proteomes" id="UP000466517"/>
    </source>
</evidence>
<dbReference type="GO" id="GO:0050661">
    <property type="term" value="F:NADP binding"/>
    <property type="evidence" value="ECO:0007669"/>
    <property type="project" value="InterPro"/>
</dbReference>
<dbReference type="Gene3D" id="3.50.50.60">
    <property type="entry name" value="FAD/NAD(P)-binding domain"/>
    <property type="match status" value="2"/>
</dbReference>
<protein>
    <submittedName>
        <fullName evidence="8">Steroid monooxygenase</fullName>
    </submittedName>
</protein>
<keyword evidence="4" id="KW-0274">FAD</keyword>
<dbReference type="PANTHER" id="PTHR43098:SF3">
    <property type="entry name" value="L-ORNITHINE N(5)-MONOOXYGENASE-RELATED"/>
    <property type="match status" value="1"/>
</dbReference>
<comment type="similarity">
    <text evidence="2">Belongs to the FAD-binding monooxygenase family.</text>
</comment>
<keyword evidence="3" id="KW-0285">Flavoprotein</keyword>
<dbReference type="InterPro" id="IPR050775">
    <property type="entry name" value="FAD-binding_Monooxygenases"/>
</dbReference>
<dbReference type="KEGG" id="mmag:MMAD_55270"/>
<dbReference type="Proteomes" id="UP000466517">
    <property type="component" value="Plasmid pJCM13574"/>
</dbReference>
<dbReference type="GO" id="GO:0050660">
    <property type="term" value="F:flavin adenine dinucleotide binding"/>
    <property type="evidence" value="ECO:0007669"/>
    <property type="project" value="InterPro"/>
</dbReference>
<keyword evidence="7 8" id="KW-0503">Monooxygenase</keyword>
<dbReference type="GO" id="GO:0004499">
    <property type="term" value="F:N,N-dimethylaniline monooxygenase activity"/>
    <property type="evidence" value="ECO:0007669"/>
    <property type="project" value="InterPro"/>
</dbReference>
<geneLocation type="plasmid" evidence="9">
    <name>pjcm13574 dna</name>
</geneLocation>
<dbReference type="RefSeq" id="WP_163744714.1">
    <property type="nucleotide sequence ID" value="NZ_AP022611.1"/>
</dbReference>
<keyword evidence="9" id="KW-1185">Reference proteome</keyword>
<comment type="cofactor">
    <cofactor evidence="1">
        <name>FAD</name>
        <dbReference type="ChEBI" id="CHEBI:57692"/>
    </cofactor>
</comment>
<evidence type="ECO:0000256" key="7">
    <source>
        <dbReference type="ARBA" id="ARBA00023033"/>
    </source>
</evidence>
<organism evidence="8 9">
    <name type="scientific">Mycolicibacterium madagascariense</name>
    <dbReference type="NCBI Taxonomy" id="212765"/>
    <lineage>
        <taxon>Bacteria</taxon>
        <taxon>Bacillati</taxon>
        <taxon>Actinomycetota</taxon>
        <taxon>Actinomycetes</taxon>
        <taxon>Mycobacteriales</taxon>
        <taxon>Mycobacteriaceae</taxon>
        <taxon>Mycolicibacterium</taxon>
    </lineage>
</organism>
<evidence type="ECO:0000313" key="8">
    <source>
        <dbReference type="EMBL" id="BBZ31232.1"/>
    </source>
</evidence>
<keyword evidence="8" id="KW-0614">Plasmid</keyword>
<name>A0A7I7XQB5_9MYCO</name>
<sequence length="555" mass="61951">MTQAELDVTAEPSTAVDHFDVIVIGAGISGMYQLHLLRQAGRSVRVLEAGSDIGGTWFWNRYPGARLDSETYSYQYAFTKDLLEEWDWSEYFAGQPELEQYLHEVARRYDLRKDIELNARVASMDFDPDTNDWTVLTEDGKRRTAHVVITATGVLSAPIYPRIPGIDRFKGETYHTGLWPRDRQVSFEGKRVAVIGTGSTGVQAITEIGKTAGHLTVFQRTANWAVPLNNGPISTDEMSAIRARYPDMFDELQNTFSGFLHDWDPTPTTAYDDDALLERFEAAYSGHGFSKWIGLPKDIGTDVDANKKWSDFLSAKLRQRIDDPATAEKLIPTDHYYGSKRVPCETGYYETYNRDNVDLVSIRDNPIEEITETAIRTAEGDVEVDMIVYATGFEAFTGALKRIDITGLGGKKLAQTWAEGPVTYLGVQVSGFPNLFIMGGPHGKGGHGNGPRCAEKVQEWMTAFVDYIFDEQIARVEADPAAEAAWSEEVQERALVGLMSTAKSIFFGDNLVDENDPSTKPRKRVYVAYVGALSEYVNRLQDLAKNGYPGFVITK</sequence>
<proteinExistence type="inferred from homology"/>
<keyword evidence="6" id="KW-0560">Oxidoreductase</keyword>